<proteinExistence type="predicted"/>
<evidence type="ECO:0000256" key="1">
    <source>
        <dbReference type="SAM" id="Phobius"/>
    </source>
</evidence>
<protein>
    <submittedName>
        <fullName evidence="2">Uncharacterized protein</fullName>
    </submittedName>
</protein>
<keyword evidence="1" id="KW-0472">Membrane</keyword>
<evidence type="ECO:0000313" key="3">
    <source>
        <dbReference type="Proteomes" id="UP000607653"/>
    </source>
</evidence>
<dbReference type="EMBL" id="DUZY01000004">
    <property type="protein sequence ID" value="DAD34180.1"/>
    <property type="molecule type" value="Genomic_DNA"/>
</dbReference>
<keyword evidence="1" id="KW-0812">Transmembrane</keyword>
<comment type="caution">
    <text evidence="2">The sequence shown here is derived from an EMBL/GenBank/DDBJ whole genome shotgun (WGS) entry which is preliminary data.</text>
</comment>
<gene>
    <name evidence="2" type="ORF">HUJ06_004820</name>
</gene>
<name>A0A822YNL2_NELNU</name>
<dbReference type="Gene3D" id="3.40.50.720">
    <property type="entry name" value="NAD(P)-binding Rossmann-like Domain"/>
    <property type="match status" value="1"/>
</dbReference>
<feature type="transmembrane region" description="Helical" evidence="1">
    <location>
        <begin position="20"/>
        <end position="44"/>
    </location>
</feature>
<reference evidence="2 3" key="1">
    <citation type="journal article" date="2020" name="Mol. Biol. Evol.">
        <title>Distinct Expression and Methylation Patterns for Genes with Different Fates following a Single Whole-Genome Duplication in Flowering Plants.</title>
        <authorList>
            <person name="Shi T."/>
            <person name="Rahmani R.S."/>
            <person name="Gugger P.F."/>
            <person name="Wang M."/>
            <person name="Li H."/>
            <person name="Zhang Y."/>
            <person name="Li Z."/>
            <person name="Wang Q."/>
            <person name="Van de Peer Y."/>
            <person name="Marchal K."/>
            <person name="Chen J."/>
        </authorList>
    </citation>
    <scope>NUCLEOTIDE SEQUENCE [LARGE SCALE GENOMIC DNA]</scope>
    <source>
        <tissue evidence="2">Leaf</tissue>
    </source>
</reference>
<sequence>MKPNKGYTELQAENSRLLATSLLLIQSLITVPLLPPSLVVYSVAASSMATLKQPTNRVVAIIAEYVPESDIKQLIAYARANNKISVEIMIDLSESADICVNCLHLLQWI</sequence>
<evidence type="ECO:0000313" key="2">
    <source>
        <dbReference type="EMBL" id="DAD34180.1"/>
    </source>
</evidence>
<accession>A0A822YNL2</accession>
<dbReference type="Proteomes" id="UP000607653">
    <property type="component" value="Unassembled WGS sequence"/>
</dbReference>
<organism evidence="2 3">
    <name type="scientific">Nelumbo nucifera</name>
    <name type="common">Sacred lotus</name>
    <dbReference type="NCBI Taxonomy" id="4432"/>
    <lineage>
        <taxon>Eukaryota</taxon>
        <taxon>Viridiplantae</taxon>
        <taxon>Streptophyta</taxon>
        <taxon>Embryophyta</taxon>
        <taxon>Tracheophyta</taxon>
        <taxon>Spermatophyta</taxon>
        <taxon>Magnoliopsida</taxon>
        <taxon>Proteales</taxon>
        <taxon>Nelumbonaceae</taxon>
        <taxon>Nelumbo</taxon>
    </lineage>
</organism>
<keyword evidence="1" id="KW-1133">Transmembrane helix</keyword>
<dbReference type="AlphaFoldDB" id="A0A822YNL2"/>
<keyword evidence="3" id="KW-1185">Reference proteome</keyword>